<dbReference type="EMBL" id="KN823174">
    <property type="protein sequence ID" value="KIO20462.1"/>
    <property type="molecule type" value="Genomic_DNA"/>
</dbReference>
<dbReference type="GO" id="GO:0005743">
    <property type="term" value="C:mitochondrial inner membrane"/>
    <property type="evidence" value="ECO:0007669"/>
    <property type="project" value="TreeGrafter"/>
</dbReference>
<evidence type="ECO:0000256" key="8">
    <source>
        <dbReference type="SAM" id="Phobius"/>
    </source>
</evidence>
<proteinExistence type="predicted"/>
<dbReference type="InterPro" id="IPR001915">
    <property type="entry name" value="Peptidase_M48"/>
</dbReference>
<comment type="cofactor">
    <cofactor evidence="1">
        <name>Zn(2+)</name>
        <dbReference type="ChEBI" id="CHEBI:29105"/>
    </cofactor>
</comment>
<evidence type="ECO:0000256" key="2">
    <source>
        <dbReference type="ARBA" id="ARBA00022670"/>
    </source>
</evidence>
<dbReference type="GO" id="GO:0034982">
    <property type="term" value="P:mitochondrial protein processing"/>
    <property type="evidence" value="ECO:0007669"/>
    <property type="project" value="TreeGrafter"/>
</dbReference>
<name>A0A0C3LG87_9AGAM</name>
<feature type="compositionally biased region" description="Basic and acidic residues" evidence="7">
    <location>
        <begin position="450"/>
        <end position="459"/>
    </location>
</feature>
<keyword evidence="8" id="KW-0472">Membrane</keyword>
<evidence type="ECO:0000256" key="1">
    <source>
        <dbReference type="ARBA" id="ARBA00001947"/>
    </source>
</evidence>
<keyword evidence="3" id="KW-0479">Metal-binding</keyword>
<dbReference type="GO" id="GO:0004222">
    <property type="term" value="F:metalloendopeptidase activity"/>
    <property type="evidence" value="ECO:0007669"/>
    <property type="project" value="InterPro"/>
</dbReference>
<dbReference type="GO" id="GO:0006515">
    <property type="term" value="P:protein quality control for misfolded or incompletely synthesized proteins"/>
    <property type="evidence" value="ECO:0007669"/>
    <property type="project" value="TreeGrafter"/>
</dbReference>
<feature type="region of interest" description="Disordered" evidence="7">
    <location>
        <begin position="278"/>
        <end position="322"/>
    </location>
</feature>
<evidence type="ECO:0000256" key="6">
    <source>
        <dbReference type="ARBA" id="ARBA00023049"/>
    </source>
</evidence>
<dbReference type="HOGENOM" id="CLU_036521_0_0_1"/>
<feature type="domain" description="Peptidase M48" evidence="9">
    <location>
        <begin position="234"/>
        <end position="467"/>
    </location>
</feature>
<dbReference type="AlphaFoldDB" id="A0A0C3LG87"/>
<dbReference type="GO" id="GO:0046872">
    <property type="term" value="F:metal ion binding"/>
    <property type="evidence" value="ECO:0007669"/>
    <property type="project" value="UniProtKB-KW"/>
</dbReference>
<reference evidence="10 11" key="1">
    <citation type="submission" date="2014-04" db="EMBL/GenBank/DDBJ databases">
        <authorList>
            <consortium name="DOE Joint Genome Institute"/>
            <person name="Kuo A."/>
            <person name="Girlanda M."/>
            <person name="Perotto S."/>
            <person name="Kohler A."/>
            <person name="Nagy L.G."/>
            <person name="Floudas D."/>
            <person name="Copeland A."/>
            <person name="Barry K.W."/>
            <person name="Cichocki N."/>
            <person name="Veneault-Fourrey C."/>
            <person name="LaButti K."/>
            <person name="Lindquist E.A."/>
            <person name="Lipzen A."/>
            <person name="Lundell T."/>
            <person name="Morin E."/>
            <person name="Murat C."/>
            <person name="Sun H."/>
            <person name="Tunlid A."/>
            <person name="Henrissat B."/>
            <person name="Grigoriev I.V."/>
            <person name="Hibbett D.S."/>
            <person name="Martin F."/>
            <person name="Nordberg H.P."/>
            <person name="Cantor M.N."/>
            <person name="Hua S.X."/>
        </authorList>
    </citation>
    <scope>NUCLEOTIDE SEQUENCE [LARGE SCALE GENOMIC DNA]</scope>
    <source>
        <strain evidence="10 11">MUT 4182</strain>
    </source>
</reference>
<protein>
    <recommendedName>
        <fullName evidence="9">Peptidase M48 domain-containing protein</fullName>
    </recommendedName>
</protein>
<keyword evidence="2" id="KW-0645">Protease</keyword>
<accession>A0A0C3LG87</accession>
<keyword evidence="4" id="KW-0378">Hydrolase</keyword>
<dbReference type="InterPro" id="IPR051156">
    <property type="entry name" value="Mito/Outer_Membr_Metalloprot"/>
</dbReference>
<dbReference type="PANTHER" id="PTHR22726:SF18">
    <property type="entry name" value="PEPTIDASE M48 DOMAIN-CONTAINING PROTEIN"/>
    <property type="match status" value="1"/>
</dbReference>
<reference evidence="11" key="2">
    <citation type="submission" date="2015-01" db="EMBL/GenBank/DDBJ databases">
        <title>Evolutionary Origins and Diversification of the Mycorrhizal Mutualists.</title>
        <authorList>
            <consortium name="DOE Joint Genome Institute"/>
            <consortium name="Mycorrhizal Genomics Consortium"/>
            <person name="Kohler A."/>
            <person name="Kuo A."/>
            <person name="Nagy L.G."/>
            <person name="Floudas D."/>
            <person name="Copeland A."/>
            <person name="Barry K.W."/>
            <person name="Cichocki N."/>
            <person name="Veneault-Fourrey C."/>
            <person name="LaButti K."/>
            <person name="Lindquist E.A."/>
            <person name="Lipzen A."/>
            <person name="Lundell T."/>
            <person name="Morin E."/>
            <person name="Murat C."/>
            <person name="Riley R."/>
            <person name="Ohm R."/>
            <person name="Sun H."/>
            <person name="Tunlid A."/>
            <person name="Henrissat B."/>
            <person name="Grigoriev I.V."/>
            <person name="Hibbett D.S."/>
            <person name="Martin F."/>
        </authorList>
    </citation>
    <scope>NUCLEOTIDE SEQUENCE [LARGE SCALE GENOMIC DNA]</scope>
    <source>
        <strain evidence="11">MUT 4182</strain>
    </source>
</reference>
<keyword evidence="11" id="KW-1185">Reference proteome</keyword>
<keyword evidence="5" id="KW-0862">Zinc</keyword>
<dbReference type="OrthoDB" id="7464992at2759"/>
<evidence type="ECO:0000313" key="10">
    <source>
        <dbReference type="EMBL" id="KIO20462.1"/>
    </source>
</evidence>
<feature type="transmembrane region" description="Helical" evidence="8">
    <location>
        <begin position="6"/>
        <end position="27"/>
    </location>
</feature>
<evidence type="ECO:0000259" key="9">
    <source>
        <dbReference type="Pfam" id="PF01435"/>
    </source>
</evidence>
<organism evidence="10 11">
    <name type="scientific">Tulasnella calospora MUT 4182</name>
    <dbReference type="NCBI Taxonomy" id="1051891"/>
    <lineage>
        <taxon>Eukaryota</taxon>
        <taxon>Fungi</taxon>
        <taxon>Dikarya</taxon>
        <taxon>Basidiomycota</taxon>
        <taxon>Agaricomycotina</taxon>
        <taxon>Agaricomycetes</taxon>
        <taxon>Cantharellales</taxon>
        <taxon>Tulasnellaceae</taxon>
        <taxon>Tulasnella</taxon>
    </lineage>
</organism>
<evidence type="ECO:0000256" key="5">
    <source>
        <dbReference type="ARBA" id="ARBA00022833"/>
    </source>
</evidence>
<sequence length="493" mass="54217">MLKSSSTLGVVQTIGRFMLSLFPVMWVKTRVLGFMSKLIDVEKHPQLAAKQALYALRSQRLQYFTFALIAVPFGLIGLTALASSERTPLTGRWRVILLSPAEEEAISSDLQGHKWYDTVRDILAQSSGTGQAPPILAQGDWRWTWVDQTLRRLERAVLILHNIEGYREAYEQHLMSQEGDQVLYPPPPKYPLLPRGRASTLLHEMPVHSDADHEKGAEAAAHHSHHVAPHTLLGPPYALLVVNKDESNAFSYGFGPKGAGGVVVYSGFLDDILDRKPANQQVSQPPTPPPASRSLWSSVFGSASPPAPSPPPLSQVGPTPEQTSKLATLLAHELSHLVLSHHIETLSKGTILFPSVVSIAVDTIRSLLYPLTFVVGPFFGDALDRTLRMGLDDLAKAGESCTNTSLEIEADIISARILALAGFDPRVAIEFWEERMDDSPPQKGKNARPKGNEAHPVGKERIQALKDELLSWEVERARTLKKLQQKQTTLAAV</sequence>
<keyword evidence="8" id="KW-0812">Transmembrane</keyword>
<keyword evidence="6" id="KW-0482">Metalloprotease</keyword>
<gene>
    <name evidence="10" type="ORF">M407DRAFT_245803</name>
</gene>
<dbReference type="Pfam" id="PF01435">
    <property type="entry name" value="Peptidase_M48"/>
    <property type="match status" value="1"/>
</dbReference>
<keyword evidence="8" id="KW-1133">Transmembrane helix</keyword>
<feature type="region of interest" description="Disordered" evidence="7">
    <location>
        <begin position="434"/>
        <end position="459"/>
    </location>
</feature>
<dbReference type="Proteomes" id="UP000054248">
    <property type="component" value="Unassembled WGS sequence"/>
</dbReference>
<evidence type="ECO:0000313" key="11">
    <source>
        <dbReference type="Proteomes" id="UP000054248"/>
    </source>
</evidence>
<dbReference type="STRING" id="1051891.A0A0C3LG87"/>
<evidence type="ECO:0000256" key="4">
    <source>
        <dbReference type="ARBA" id="ARBA00022801"/>
    </source>
</evidence>
<evidence type="ECO:0000256" key="7">
    <source>
        <dbReference type="SAM" id="MobiDB-lite"/>
    </source>
</evidence>
<feature type="transmembrane region" description="Helical" evidence="8">
    <location>
        <begin position="63"/>
        <end position="82"/>
    </location>
</feature>
<dbReference type="PANTHER" id="PTHR22726">
    <property type="entry name" value="METALLOENDOPEPTIDASE OMA1"/>
    <property type="match status" value="1"/>
</dbReference>
<evidence type="ECO:0000256" key="3">
    <source>
        <dbReference type="ARBA" id="ARBA00022723"/>
    </source>
</evidence>